<dbReference type="EMBL" id="MCBR01016319">
    <property type="protein sequence ID" value="RKF60716.1"/>
    <property type="molecule type" value="Genomic_DNA"/>
</dbReference>
<comment type="caution">
    <text evidence="1">The sequence shown here is derived from an EMBL/GenBank/DDBJ whole genome shotgun (WGS) entry which is preliminary data.</text>
</comment>
<organism evidence="1 2">
    <name type="scientific">Golovinomyces cichoracearum</name>
    <dbReference type="NCBI Taxonomy" id="62708"/>
    <lineage>
        <taxon>Eukaryota</taxon>
        <taxon>Fungi</taxon>
        <taxon>Dikarya</taxon>
        <taxon>Ascomycota</taxon>
        <taxon>Pezizomycotina</taxon>
        <taxon>Leotiomycetes</taxon>
        <taxon>Erysiphales</taxon>
        <taxon>Erysiphaceae</taxon>
        <taxon>Golovinomyces</taxon>
    </lineage>
</organism>
<accession>A0A420HTG1</accession>
<evidence type="ECO:0000313" key="2">
    <source>
        <dbReference type="Proteomes" id="UP000285405"/>
    </source>
</evidence>
<reference evidence="1 2" key="1">
    <citation type="journal article" date="2018" name="BMC Genomics">
        <title>Comparative genome analyses reveal sequence features reflecting distinct modes of host-adaptation between dicot and monocot powdery mildew.</title>
        <authorList>
            <person name="Wu Y."/>
            <person name="Ma X."/>
            <person name="Pan Z."/>
            <person name="Kale S.D."/>
            <person name="Song Y."/>
            <person name="King H."/>
            <person name="Zhang Q."/>
            <person name="Presley C."/>
            <person name="Deng X."/>
            <person name="Wei C.I."/>
            <person name="Xiao S."/>
        </authorList>
    </citation>
    <scope>NUCLEOTIDE SEQUENCE [LARGE SCALE GENOMIC DNA]</scope>
    <source>
        <strain evidence="1">UCSC1</strain>
    </source>
</reference>
<name>A0A420HTG1_9PEZI</name>
<sequence>MVIKIRMIHRLKGRENLKSISIMFRPRRKAQN</sequence>
<protein>
    <submittedName>
        <fullName evidence="1">Uncharacterized protein</fullName>
    </submittedName>
</protein>
<evidence type="ECO:0000313" key="1">
    <source>
        <dbReference type="EMBL" id="RKF60716.1"/>
    </source>
</evidence>
<proteinExistence type="predicted"/>
<gene>
    <name evidence="1" type="ORF">GcC1_163019</name>
</gene>
<dbReference type="Proteomes" id="UP000285405">
    <property type="component" value="Unassembled WGS sequence"/>
</dbReference>
<dbReference type="AlphaFoldDB" id="A0A420HTG1"/>